<organism evidence="3 4">
    <name type="scientific">Aggregatimonas sangjinii</name>
    <dbReference type="NCBI Taxonomy" id="2583587"/>
    <lineage>
        <taxon>Bacteria</taxon>
        <taxon>Pseudomonadati</taxon>
        <taxon>Bacteroidota</taxon>
        <taxon>Flavobacteriia</taxon>
        <taxon>Flavobacteriales</taxon>
        <taxon>Flavobacteriaceae</taxon>
        <taxon>Aggregatimonas</taxon>
    </lineage>
</organism>
<dbReference type="RefSeq" id="WP_138853604.1">
    <property type="nucleotide sequence ID" value="NZ_CP040710.1"/>
</dbReference>
<reference evidence="3 4" key="1">
    <citation type="submission" date="2019-05" db="EMBL/GenBank/DDBJ databases">
        <title>Genome sequencing of F202Z8.</title>
        <authorList>
            <person name="Kwon Y.M."/>
        </authorList>
    </citation>
    <scope>NUCLEOTIDE SEQUENCE [LARGE SCALE GENOMIC DNA]</scope>
    <source>
        <strain evidence="3 4">F202Z8</strain>
    </source>
</reference>
<dbReference type="Proteomes" id="UP000310017">
    <property type="component" value="Chromosome"/>
</dbReference>
<keyword evidence="1" id="KW-0732">Signal</keyword>
<accession>A0A5B7SRF3</accession>
<name>A0A5B7SRF3_9FLAO</name>
<evidence type="ECO:0000256" key="1">
    <source>
        <dbReference type="SAM" id="SignalP"/>
    </source>
</evidence>
<sequence>MKVFFTGAVLLYSLAMHAQFVQDSVIVDKQYLEDQFYLGITYNFLLSKPENVGQQSLSYGLRAGFIKDIPLNPERNIGLGVGIGYGVYSYYSNLVATEASGAATYSVVETDNNFERNKIETHLIEIPIEFRWRKSTPTEYKFWRIYTGFNLSYVLGARSKYVRNVDDRSVKTSFNNTDVSKFQYGLTFNIGWNTFNIHAYYALNNLFERGALLDGERIDMKPLRLGFIFYIL</sequence>
<feature type="chain" id="PRO_5022782830" evidence="1">
    <location>
        <begin position="19"/>
        <end position="232"/>
    </location>
</feature>
<dbReference type="InterPro" id="IPR025665">
    <property type="entry name" value="Beta-barrel_OMP_2"/>
</dbReference>
<feature type="domain" description="Outer membrane protein beta-barrel" evidence="2">
    <location>
        <begin position="24"/>
        <end position="208"/>
    </location>
</feature>
<dbReference type="Pfam" id="PF13568">
    <property type="entry name" value="OMP_b-brl_2"/>
    <property type="match status" value="1"/>
</dbReference>
<protein>
    <submittedName>
        <fullName evidence="3">PorT family protein</fullName>
    </submittedName>
</protein>
<keyword evidence="4" id="KW-1185">Reference proteome</keyword>
<gene>
    <name evidence="3" type="ORF">FGM00_14520</name>
</gene>
<evidence type="ECO:0000259" key="2">
    <source>
        <dbReference type="Pfam" id="PF13568"/>
    </source>
</evidence>
<dbReference type="AlphaFoldDB" id="A0A5B7SRF3"/>
<evidence type="ECO:0000313" key="3">
    <source>
        <dbReference type="EMBL" id="QCX01265.1"/>
    </source>
</evidence>
<feature type="signal peptide" evidence="1">
    <location>
        <begin position="1"/>
        <end position="18"/>
    </location>
</feature>
<evidence type="ECO:0000313" key="4">
    <source>
        <dbReference type="Proteomes" id="UP000310017"/>
    </source>
</evidence>
<dbReference type="EMBL" id="CP040710">
    <property type="protein sequence ID" value="QCX01265.1"/>
    <property type="molecule type" value="Genomic_DNA"/>
</dbReference>
<dbReference type="KEGG" id="asag:FGM00_14520"/>
<proteinExistence type="predicted"/>
<dbReference type="OrthoDB" id="959017at2"/>